<evidence type="ECO:0000256" key="2">
    <source>
        <dbReference type="ARBA" id="ARBA00006472"/>
    </source>
</evidence>
<dbReference type="GO" id="GO:0006729">
    <property type="term" value="P:tetrahydrobiopterin biosynthetic process"/>
    <property type="evidence" value="ECO:0007669"/>
    <property type="project" value="InterPro"/>
</dbReference>
<reference evidence="5 6" key="1">
    <citation type="submission" date="2018-08" db="EMBL/GenBank/DDBJ databases">
        <title>Draft genome sequence of Rhodobacter sphaeroides FY.</title>
        <authorList>
            <person name="Rayyan A."/>
            <person name="Meyer T.E."/>
            <person name="Kyndt J.A."/>
        </authorList>
    </citation>
    <scope>NUCLEOTIDE SEQUENCE [LARGE SCALE GENOMIC DNA]</scope>
    <source>
        <strain evidence="5 6">FY</strain>
    </source>
</reference>
<dbReference type="EC" id="4.2.1.96" evidence="4"/>
<dbReference type="PANTHER" id="PTHR12599">
    <property type="entry name" value="PTERIN-4-ALPHA-CARBINOLAMINE DEHYDRATASE"/>
    <property type="match status" value="1"/>
</dbReference>
<dbReference type="GO" id="GO:0008124">
    <property type="term" value="F:4-alpha-hydroxytetrahydrobiopterin dehydratase activity"/>
    <property type="evidence" value="ECO:0007669"/>
    <property type="project" value="UniProtKB-UniRule"/>
</dbReference>
<protein>
    <recommendedName>
        <fullName evidence="4">Putative pterin-4-alpha-carbinolamine dehydratase</fullName>
        <shortName evidence="4">PHS</shortName>
        <ecNumber evidence="4">4.2.1.96</ecNumber>
    </recommendedName>
    <alternativeName>
        <fullName evidence="4">4-alpha-hydroxy-tetrahydropterin dehydratase</fullName>
    </alternativeName>
    <alternativeName>
        <fullName evidence="4">Pterin carbinolamine dehydratase</fullName>
        <shortName evidence="4">PCD</shortName>
    </alternativeName>
</protein>
<dbReference type="EMBL" id="QWGP01000031">
    <property type="protein sequence ID" value="RHZ91674.1"/>
    <property type="molecule type" value="Genomic_DNA"/>
</dbReference>
<gene>
    <name evidence="5" type="ORF">D1114_19725</name>
</gene>
<dbReference type="HAMAP" id="MF_00434">
    <property type="entry name" value="Pterin_4_alpha"/>
    <property type="match status" value="1"/>
</dbReference>
<dbReference type="PANTHER" id="PTHR12599:SF0">
    <property type="entry name" value="PTERIN-4-ALPHA-CARBINOLAMINE DEHYDRATASE"/>
    <property type="match status" value="1"/>
</dbReference>
<dbReference type="CDD" id="cd00914">
    <property type="entry name" value="PCD_DCoH_subfamily_b"/>
    <property type="match status" value="1"/>
</dbReference>
<evidence type="ECO:0000256" key="3">
    <source>
        <dbReference type="ARBA" id="ARBA00023239"/>
    </source>
</evidence>
<proteinExistence type="inferred from homology"/>
<evidence type="ECO:0000256" key="1">
    <source>
        <dbReference type="ARBA" id="ARBA00001554"/>
    </source>
</evidence>
<dbReference type="InterPro" id="IPR001533">
    <property type="entry name" value="Pterin_deHydtase"/>
</dbReference>
<dbReference type="Proteomes" id="UP000266305">
    <property type="component" value="Unassembled WGS sequence"/>
</dbReference>
<dbReference type="NCBIfam" id="NF002017">
    <property type="entry name" value="PRK00823.1-2"/>
    <property type="match status" value="1"/>
</dbReference>
<name>A0AAX1UG73_CERSP</name>
<dbReference type="Pfam" id="PF01329">
    <property type="entry name" value="Pterin_4a"/>
    <property type="match status" value="1"/>
</dbReference>
<accession>A0AAX1UG73</accession>
<evidence type="ECO:0000313" key="5">
    <source>
        <dbReference type="EMBL" id="RHZ91674.1"/>
    </source>
</evidence>
<dbReference type="Gene3D" id="3.30.1360.20">
    <property type="entry name" value="Transcriptional coactivator/pterin dehydratase"/>
    <property type="match status" value="1"/>
</dbReference>
<dbReference type="InterPro" id="IPR036428">
    <property type="entry name" value="PCD_sf"/>
</dbReference>
<keyword evidence="3 4" id="KW-0456">Lyase</keyword>
<sequence length="92" mass="10144">MADALDLAPLLAAGWSHDPERGALSKTFRFETFVAAFGFMTRVALWAEKWNHHPDWSNSYGTVEVSLTSHDAGGLTERDVKLARKIDELAAA</sequence>
<evidence type="ECO:0000256" key="4">
    <source>
        <dbReference type="HAMAP-Rule" id="MF_00434"/>
    </source>
</evidence>
<dbReference type="NCBIfam" id="NF002018">
    <property type="entry name" value="PRK00823.1-3"/>
    <property type="match status" value="1"/>
</dbReference>
<dbReference type="RefSeq" id="WP_119001167.1">
    <property type="nucleotide sequence ID" value="NZ_QWGP01000031.1"/>
</dbReference>
<organism evidence="5 6">
    <name type="scientific">Cereibacter sphaeroides</name>
    <name type="common">Rhodobacter sphaeroides</name>
    <dbReference type="NCBI Taxonomy" id="1063"/>
    <lineage>
        <taxon>Bacteria</taxon>
        <taxon>Pseudomonadati</taxon>
        <taxon>Pseudomonadota</taxon>
        <taxon>Alphaproteobacteria</taxon>
        <taxon>Rhodobacterales</taxon>
        <taxon>Paracoccaceae</taxon>
        <taxon>Cereibacter</taxon>
    </lineage>
</organism>
<comment type="similarity">
    <text evidence="2 4">Belongs to the pterin-4-alpha-carbinolamine dehydratase family.</text>
</comment>
<dbReference type="SUPFAM" id="SSF55248">
    <property type="entry name" value="PCD-like"/>
    <property type="match status" value="1"/>
</dbReference>
<comment type="caution">
    <text evidence="5">The sequence shown here is derived from an EMBL/GenBank/DDBJ whole genome shotgun (WGS) entry which is preliminary data.</text>
</comment>
<evidence type="ECO:0000313" key="6">
    <source>
        <dbReference type="Proteomes" id="UP000266305"/>
    </source>
</evidence>
<comment type="catalytic activity">
    <reaction evidence="1 4">
        <text>(4aS,6R)-4a-hydroxy-L-erythro-5,6,7,8-tetrahydrobiopterin = (6R)-L-erythro-6,7-dihydrobiopterin + H2O</text>
        <dbReference type="Rhea" id="RHEA:11920"/>
        <dbReference type="ChEBI" id="CHEBI:15377"/>
        <dbReference type="ChEBI" id="CHEBI:15642"/>
        <dbReference type="ChEBI" id="CHEBI:43120"/>
        <dbReference type="EC" id="4.2.1.96"/>
    </reaction>
</comment>
<dbReference type="AlphaFoldDB" id="A0AAX1UG73"/>